<evidence type="ECO:0000256" key="2">
    <source>
        <dbReference type="ARBA" id="ARBA00008681"/>
    </source>
</evidence>
<evidence type="ECO:0000256" key="3">
    <source>
        <dbReference type="ARBA" id="ARBA00015281"/>
    </source>
</evidence>
<evidence type="ECO:0000313" key="5">
    <source>
        <dbReference type="EMBL" id="HDZ51103.1"/>
    </source>
</evidence>
<name>A0A7V1F1Q4_9RHOB</name>
<gene>
    <name evidence="5" type="ORF">ENH63_04810</name>
</gene>
<comment type="similarity">
    <text evidence="2">Belongs to the rickettsiale 17 kDa surface antigen family.</text>
</comment>
<comment type="caution">
    <text evidence="5">The sequence shown here is derived from an EMBL/GenBank/DDBJ whole genome shotgun (WGS) entry which is preliminary data.</text>
</comment>
<keyword evidence="4" id="KW-0449">Lipoprotein</keyword>
<accession>A0A7V1F1Q4</accession>
<evidence type="ECO:0000256" key="1">
    <source>
        <dbReference type="ARBA" id="ARBA00004459"/>
    </source>
</evidence>
<proteinExistence type="inferred from homology"/>
<reference evidence="5" key="1">
    <citation type="journal article" date="2020" name="mSystems">
        <title>Genome- and Community-Level Interaction Insights into Carbon Utilization and Element Cycling Functions of Hydrothermarchaeota in Hydrothermal Sediment.</title>
        <authorList>
            <person name="Zhou Z."/>
            <person name="Liu Y."/>
            <person name="Xu W."/>
            <person name="Pan J."/>
            <person name="Luo Z.H."/>
            <person name="Li M."/>
        </authorList>
    </citation>
    <scope>NUCLEOTIDE SEQUENCE [LARGE SCALE GENOMIC DNA]</scope>
    <source>
        <strain evidence="5">HyVt-323</strain>
    </source>
</reference>
<sequence length="89" mass="8667">MEYIMKKLLLVLPMVGALAACETQTQSSITGAAAGAALGASVSGGDDKTKGAVIGGLAGAAAGAYLGQGKNGQCVYQNSAGQRYTAACP</sequence>
<dbReference type="InterPro" id="IPR008816">
    <property type="entry name" value="Gly_zipper_2TM_dom"/>
</dbReference>
<dbReference type="PROSITE" id="PS51257">
    <property type="entry name" value="PROKAR_LIPOPROTEIN"/>
    <property type="match status" value="1"/>
</dbReference>
<dbReference type="EMBL" id="DRFN01000009">
    <property type="protein sequence ID" value="HDZ51103.1"/>
    <property type="molecule type" value="Genomic_DNA"/>
</dbReference>
<dbReference type="Pfam" id="PF05433">
    <property type="entry name" value="Rick_17kDa_Anti"/>
    <property type="match status" value="1"/>
</dbReference>
<comment type="subcellular location">
    <subcellularLocation>
        <location evidence="1">Cell outer membrane</location>
        <topology evidence="1">Lipid-anchor</topology>
    </subcellularLocation>
</comment>
<dbReference type="GO" id="GO:0009279">
    <property type="term" value="C:cell outer membrane"/>
    <property type="evidence" value="ECO:0007669"/>
    <property type="project" value="UniProtKB-SubCell"/>
</dbReference>
<protein>
    <recommendedName>
        <fullName evidence="3">17 kDa surface antigen</fullName>
    </recommendedName>
</protein>
<dbReference type="AlphaFoldDB" id="A0A7V1F1Q4"/>
<organism evidence="5">
    <name type="scientific">Sulfitobacter litoralis</name>
    <dbReference type="NCBI Taxonomy" id="335975"/>
    <lineage>
        <taxon>Bacteria</taxon>
        <taxon>Pseudomonadati</taxon>
        <taxon>Pseudomonadota</taxon>
        <taxon>Alphaproteobacteria</taxon>
        <taxon>Rhodobacterales</taxon>
        <taxon>Roseobacteraceae</taxon>
        <taxon>Sulfitobacter</taxon>
    </lineage>
</organism>
<dbReference type="Proteomes" id="UP000885704">
    <property type="component" value="Unassembled WGS sequence"/>
</dbReference>
<evidence type="ECO:0000256" key="4">
    <source>
        <dbReference type="ARBA" id="ARBA00023288"/>
    </source>
</evidence>